<proteinExistence type="predicted"/>
<organism evidence="3">
    <name type="scientific">Streptomyces sp. Y1</name>
    <dbReference type="NCBI Taxonomy" id="3238634"/>
    <lineage>
        <taxon>Bacteria</taxon>
        <taxon>Bacillati</taxon>
        <taxon>Actinomycetota</taxon>
        <taxon>Actinomycetes</taxon>
        <taxon>Kitasatosporales</taxon>
        <taxon>Streptomycetaceae</taxon>
        <taxon>Streptomyces</taxon>
    </lineage>
</organism>
<dbReference type="InterPro" id="IPR004879">
    <property type="entry name" value="Ssp411-like_TRX"/>
</dbReference>
<feature type="region of interest" description="Disordered" evidence="1">
    <location>
        <begin position="34"/>
        <end position="62"/>
    </location>
</feature>
<protein>
    <submittedName>
        <fullName evidence="3">DUF255 domain-containing protein</fullName>
    </submittedName>
</protein>
<sequence length="62" mass="6641">MVNRLAHAQSACLQQHATNPVHWWERGEEALSEAARRDVGGESRHVLAGPGPFDGPGQRAGA</sequence>
<feature type="compositionally biased region" description="Basic and acidic residues" evidence="1">
    <location>
        <begin position="34"/>
        <end position="45"/>
    </location>
</feature>
<accession>A0AB39TCR7</accession>
<evidence type="ECO:0000259" key="2">
    <source>
        <dbReference type="Pfam" id="PF03190"/>
    </source>
</evidence>
<feature type="compositionally biased region" description="Gly residues" evidence="1">
    <location>
        <begin position="52"/>
        <end position="62"/>
    </location>
</feature>
<gene>
    <name evidence="3" type="ORF">AB2U05_07635</name>
</gene>
<evidence type="ECO:0000256" key="1">
    <source>
        <dbReference type="SAM" id="MobiDB-lite"/>
    </source>
</evidence>
<name>A0AB39TCR7_9ACTN</name>
<dbReference type="EMBL" id="CP163445">
    <property type="protein sequence ID" value="XDQ78360.1"/>
    <property type="molecule type" value="Genomic_DNA"/>
</dbReference>
<dbReference type="AlphaFoldDB" id="A0AB39TCR7"/>
<feature type="domain" description="Spermatogenesis-associated protein 20-like TRX" evidence="2">
    <location>
        <begin position="3"/>
        <end position="38"/>
    </location>
</feature>
<evidence type="ECO:0000313" key="3">
    <source>
        <dbReference type="EMBL" id="XDQ78360.1"/>
    </source>
</evidence>
<reference evidence="3" key="1">
    <citation type="submission" date="2024-07" db="EMBL/GenBank/DDBJ databases">
        <authorList>
            <person name="Yu S.T."/>
        </authorList>
    </citation>
    <scope>NUCLEOTIDE SEQUENCE</scope>
    <source>
        <strain evidence="3">Y1</strain>
    </source>
</reference>
<dbReference type="Gene3D" id="3.40.30.10">
    <property type="entry name" value="Glutaredoxin"/>
    <property type="match status" value="1"/>
</dbReference>
<dbReference type="RefSeq" id="WP_078859756.1">
    <property type="nucleotide sequence ID" value="NZ_CP163445.1"/>
</dbReference>
<dbReference type="Pfam" id="PF03190">
    <property type="entry name" value="Thioredox_DsbH"/>
    <property type="match status" value="1"/>
</dbReference>